<evidence type="ECO:0000313" key="1">
    <source>
        <dbReference type="EMBL" id="MBB5564908.1"/>
    </source>
</evidence>
<reference evidence="1 2" key="1">
    <citation type="submission" date="2020-08" db="EMBL/GenBank/DDBJ databases">
        <title>Genomic Encyclopedia of Type Strains, Phase IV (KMG-V): Genome sequencing to study the core and pangenomes of soil and plant-associated prokaryotes.</title>
        <authorList>
            <person name="Whitman W."/>
        </authorList>
    </citation>
    <scope>NUCLEOTIDE SEQUENCE [LARGE SCALE GENOMIC DNA]</scope>
    <source>
        <strain evidence="1 2">SEMIA 4034</strain>
    </source>
</reference>
<proteinExistence type="predicted"/>
<dbReference type="Proteomes" id="UP000528824">
    <property type="component" value="Unassembled WGS sequence"/>
</dbReference>
<dbReference type="AlphaFoldDB" id="A0A7W8XL64"/>
<keyword evidence="2" id="KW-1185">Reference proteome</keyword>
<evidence type="ECO:0000313" key="2">
    <source>
        <dbReference type="Proteomes" id="UP000528824"/>
    </source>
</evidence>
<dbReference type="EMBL" id="JACHBC010000058">
    <property type="protein sequence ID" value="MBB5564908.1"/>
    <property type="molecule type" value="Genomic_DNA"/>
</dbReference>
<sequence length="26" mass="2955">SAIIMLMTISAIIVPYLYSELKEKAR</sequence>
<accession>A0A7W8XL64</accession>
<protein>
    <recommendedName>
        <fullName evidence="3">Sugar ABC transporter permease</fullName>
    </recommendedName>
</protein>
<feature type="non-terminal residue" evidence="1">
    <location>
        <position position="1"/>
    </location>
</feature>
<gene>
    <name evidence="1" type="ORF">GGI59_006626</name>
</gene>
<name>A0A7W8XL64_9HYPH</name>
<evidence type="ECO:0008006" key="3">
    <source>
        <dbReference type="Google" id="ProtNLM"/>
    </source>
</evidence>
<organism evidence="1 2">
    <name type="scientific">Rhizobium lentis</name>
    <dbReference type="NCBI Taxonomy" id="1138194"/>
    <lineage>
        <taxon>Bacteria</taxon>
        <taxon>Pseudomonadati</taxon>
        <taxon>Pseudomonadota</taxon>
        <taxon>Alphaproteobacteria</taxon>
        <taxon>Hyphomicrobiales</taxon>
        <taxon>Rhizobiaceae</taxon>
        <taxon>Rhizobium/Agrobacterium group</taxon>
        <taxon>Rhizobium</taxon>
    </lineage>
</organism>
<comment type="caution">
    <text evidence="1">The sequence shown here is derived from an EMBL/GenBank/DDBJ whole genome shotgun (WGS) entry which is preliminary data.</text>
</comment>